<evidence type="ECO:0000256" key="1">
    <source>
        <dbReference type="SAM" id="Phobius"/>
    </source>
</evidence>
<feature type="transmembrane region" description="Helical" evidence="1">
    <location>
        <begin position="20"/>
        <end position="38"/>
    </location>
</feature>
<evidence type="ECO:0008006" key="4">
    <source>
        <dbReference type="Google" id="ProtNLM"/>
    </source>
</evidence>
<name>A0ABW5TZV4_9RHOB</name>
<organism evidence="2 3">
    <name type="scientific">Sulfitobacter aestuarii</name>
    <dbReference type="NCBI Taxonomy" id="2161676"/>
    <lineage>
        <taxon>Bacteria</taxon>
        <taxon>Pseudomonadati</taxon>
        <taxon>Pseudomonadota</taxon>
        <taxon>Alphaproteobacteria</taxon>
        <taxon>Rhodobacterales</taxon>
        <taxon>Roseobacteraceae</taxon>
        <taxon>Sulfitobacter</taxon>
    </lineage>
</organism>
<gene>
    <name evidence="2" type="ORF">ACFSUD_06390</name>
</gene>
<keyword evidence="3" id="KW-1185">Reference proteome</keyword>
<keyword evidence="1" id="KW-1133">Transmembrane helix</keyword>
<evidence type="ECO:0000313" key="3">
    <source>
        <dbReference type="Proteomes" id="UP001597474"/>
    </source>
</evidence>
<protein>
    <recommendedName>
        <fullName evidence="4">Pilus assembly protein</fullName>
    </recommendedName>
</protein>
<accession>A0ABW5TZV4</accession>
<evidence type="ECO:0000313" key="2">
    <source>
        <dbReference type="EMBL" id="MFD2739188.1"/>
    </source>
</evidence>
<reference evidence="3" key="1">
    <citation type="journal article" date="2019" name="Int. J. Syst. Evol. Microbiol.">
        <title>The Global Catalogue of Microorganisms (GCM) 10K type strain sequencing project: providing services to taxonomists for standard genome sequencing and annotation.</title>
        <authorList>
            <consortium name="The Broad Institute Genomics Platform"/>
            <consortium name="The Broad Institute Genome Sequencing Center for Infectious Disease"/>
            <person name="Wu L."/>
            <person name="Ma J."/>
        </authorList>
    </citation>
    <scope>NUCLEOTIDE SEQUENCE [LARGE SCALE GENOMIC DNA]</scope>
    <source>
        <strain evidence="3">TISTR 2562</strain>
    </source>
</reference>
<proteinExistence type="predicted"/>
<keyword evidence="1" id="KW-0812">Transmembrane</keyword>
<keyword evidence="1" id="KW-0472">Membrane</keyword>
<dbReference type="RefSeq" id="WP_386372545.1">
    <property type="nucleotide sequence ID" value="NZ_JBHUMP010000003.1"/>
</dbReference>
<dbReference type="Proteomes" id="UP001597474">
    <property type="component" value="Unassembled WGS sequence"/>
</dbReference>
<comment type="caution">
    <text evidence="2">The sequence shown here is derived from an EMBL/GenBank/DDBJ whole genome shotgun (WGS) entry which is preliminary data.</text>
</comment>
<sequence length="61" mass="6819">MRRFLKFFARSQNGAMTVDWIVLTAAAVALPLLTLSFLEDTTVAMLKELGDTLVVRFASRD</sequence>
<dbReference type="EMBL" id="JBHUMP010000003">
    <property type="protein sequence ID" value="MFD2739188.1"/>
    <property type="molecule type" value="Genomic_DNA"/>
</dbReference>